<reference evidence="2" key="1">
    <citation type="journal article" date="2014" name="Front. Microbiol.">
        <title>High frequency of phylogenetically diverse reductive dehalogenase-homologous genes in deep subseafloor sedimentary metagenomes.</title>
        <authorList>
            <person name="Kawai M."/>
            <person name="Futagami T."/>
            <person name="Toyoda A."/>
            <person name="Takaki Y."/>
            <person name="Nishi S."/>
            <person name="Hori S."/>
            <person name="Arai W."/>
            <person name="Tsubouchi T."/>
            <person name="Morono Y."/>
            <person name="Uchiyama I."/>
            <person name="Ito T."/>
            <person name="Fujiyama A."/>
            <person name="Inagaki F."/>
            <person name="Takami H."/>
        </authorList>
    </citation>
    <scope>NUCLEOTIDE SEQUENCE</scope>
    <source>
        <strain evidence="2">Expedition CK06-06</strain>
    </source>
</reference>
<keyword evidence="1" id="KW-1133">Transmembrane helix</keyword>
<evidence type="ECO:0000256" key="1">
    <source>
        <dbReference type="SAM" id="Phobius"/>
    </source>
</evidence>
<proteinExistence type="predicted"/>
<comment type="caution">
    <text evidence="2">The sequence shown here is derived from an EMBL/GenBank/DDBJ whole genome shotgun (WGS) entry which is preliminary data.</text>
</comment>
<protein>
    <submittedName>
        <fullName evidence="2">Uncharacterized protein</fullName>
    </submittedName>
</protein>
<dbReference type="AlphaFoldDB" id="X1CR08"/>
<accession>X1CR08</accession>
<evidence type="ECO:0000313" key="2">
    <source>
        <dbReference type="EMBL" id="GAH10861.1"/>
    </source>
</evidence>
<sequence>MAYFYCWALFVISRALYSGYQNYKENRDAGYNKVLFEETGQRVEFNGGWGETVSCTLVSALRQIFSVAFLISTTLYFLPVAVLLFFISKQGQVIF</sequence>
<name>X1CR08_9ZZZZ</name>
<dbReference type="EMBL" id="BART01037770">
    <property type="protein sequence ID" value="GAH10861.1"/>
    <property type="molecule type" value="Genomic_DNA"/>
</dbReference>
<organism evidence="2">
    <name type="scientific">marine sediment metagenome</name>
    <dbReference type="NCBI Taxonomy" id="412755"/>
    <lineage>
        <taxon>unclassified sequences</taxon>
        <taxon>metagenomes</taxon>
        <taxon>ecological metagenomes</taxon>
    </lineage>
</organism>
<gene>
    <name evidence="2" type="ORF">S01H4_63021</name>
</gene>
<keyword evidence="1" id="KW-0472">Membrane</keyword>
<feature type="transmembrane region" description="Helical" evidence="1">
    <location>
        <begin position="64"/>
        <end position="87"/>
    </location>
</feature>
<keyword evidence="1" id="KW-0812">Transmembrane</keyword>